<dbReference type="EMBL" id="CAJNNV010001477">
    <property type="protein sequence ID" value="CAE8585128.1"/>
    <property type="molecule type" value="Genomic_DNA"/>
</dbReference>
<reference evidence="5" key="1">
    <citation type="submission" date="2021-02" db="EMBL/GenBank/DDBJ databases">
        <authorList>
            <person name="Dougan E. K."/>
            <person name="Rhodes N."/>
            <person name="Thang M."/>
            <person name="Chan C."/>
        </authorList>
    </citation>
    <scope>NUCLEOTIDE SEQUENCE</scope>
</reference>
<dbReference type="Proteomes" id="UP000654075">
    <property type="component" value="Unassembled WGS sequence"/>
</dbReference>
<comment type="caution">
    <text evidence="5">The sequence shown here is derived from an EMBL/GenBank/DDBJ whole genome shotgun (WGS) entry which is preliminary data.</text>
</comment>
<feature type="domain" description="EF-hand" evidence="2">
    <location>
        <begin position="117"/>
        <end position="145"/>
    </location>
</feature>
<dbReference type="AlphaFoldDB" id="A0A813KP17"/>
<dbReference type="Proteomes" id="UP000626109">
    <property type="component" value="Unassembled WGS sequence"/>
</dbReference>
<dbReference type="GO" id="GO:0005509">
    <property type="term" value="F:calcium ion binding"/>
    <property type="evidence" value="ECO:0007669"/>
    <property type="project" value="InterPro"/>
</dbReference>
<organism evidence="5 6">
    <name type="scientific">Polarella glacialis</name>
    <name type="common">Dinoflagellate</name>
    <dbReference type="NCBI Taxonomy" id="89957"/>
    <lineage>
        <taxon>Eukaryota</taxon>
        <taxon>Sar</taxon>
        <taxon>Alveolata</taxon>
        <taxon>Dinophyceae</taxon>
        <taxon>Suessiales</taxon>
        <taxon>Suessiaceae</taxon>
        <taxon>Polarella</taxon>
    </lineage>
</organism>
<dbReference type="InterPro" id="IPR002048">
    <property type="entry name" value="EF_hand_dom"/>
</dbReference>
<dbReference type="InterPro" id="IPR011992">
    <property type="entry name" value="EF-hand-dom_pair"/>
</dbReference>
<dbReference type="InterPro" id="IPR022074">
    <property type="entry name" value="DUF3626"/>
</dbReference>
<dbReference type="SMART" id="SM00054">
    <property type="entry name" value="EFh"/>
    <property type="match status" value="2"/>
</dbReference>
<dbReference type="CDD" id="cd00051">
    <property type="entry name" value="EFh"/>
    <property type="match status" value="1"/>
</dbReference>
<evidence type="ECO:0000313" key="7">
    <source>
        <dbReference type="Proteomes" id="UP000654075"/>
    </source>
</evidence>
<keyword evidence="1" id="KW-0106">Calcium</keyword>
<evidence type="ECO:0000313" key="3">
    <source>
        <dbReference type="EMBL" id="CAE8585128.1"/>
    </source>
</evidence>
<evidence type="ECO:0000256" key="1">
    <source>
        <dbReference type="ARBA" id="ARBA00022837"/>
    </source>
</evidence>
<evidence type="ECO:0000313" key="4">
    <source>
        <dbReference type="EMBL" id="CAE8585144.1"/>
    </source>
</evidence>
<accession>A0A813KP17</accession>
<keyword evidence="7" id="KW-1185">Reference proteome</keyword>
<dbReference type="PROSITE" id="PS50222">
    <property type="entry name" value="EF_HAND_2"/>
    <property type="match status" value="2"/>
</dbReference>
<gene>
    <name evidence="3" type="ORF">PGLA1383_LOCUS4043</name>
    <name evidence="4" type="ORF">PGLA1383_LOCUS4059</name>
    <name evidence="5" type="ORF">PGLA2088_LOCUS33709</name>
</gene>
<dbReference type="EMBL" id="CAJNNV010001481">
    <property type="protein sequence ID" value="CAE8585144.1"/>
    <property type="molecule type" value="Genomic_DNA"/>
</dbReference>
<dbReference type="PROSITE" id="PS00018">
    <property type="entry name" value="EF_HAND_1"/>
    <property type="match status" value="2"/>
</dbReference>
<dbReference type="EMBL" id="CAJNNW010030984">
    <property type="protein sequence ID" value="CAE8705487.1"/>
    <property type="molecule type" value="Genomic_DNA"/>
</dbReference>
<dbReference type="Gene3D" id="1.10.238.10">
    <property type="entry name" value="EF-hand"/>
    <property type="match status" value="1"/>
</dbReference>
<evidence type="ECO:0000313" key="5">
    <source>
        <dbReference type="EMBL" id="CAE8705487.1"/>
    </source>
</evidence>
<dbReference type="SUPFAM" id="SSF47473">
    <property type="entry name" value="EF-hand"/>
    <property type="match status" value="1"/>
</dbReference>
<dbReference type="Pfam" id="PF13499">
    <property type="entry name" value="EF-hand_7"/>
    <property type="match status" value="1"/>
</dbReference>
<dbReference type="InterPro" id="IPR018247">
    <property type="entry name" value="EF_Hand_1_Ca_BS"/>
</dbReference>
<dbReference type="Pfam" id="PF12294">
    <property type="entry name" value="DUF3626"/>
    <property type="match status" value="1"/>
</dbReference>
<protein>
    <recommendedName>
        <fullName evidence="2">EF-hand domain-containing protein</fullName>
    </recommendedName>
</protein>
<sequence>MGSTCSGNSLQQVIADSPEAAAVYERLVALCDEKSYLNRKVHPFHRWVEKCQAALEINHVSEAQDHLFRLETALQVDDKRLRAAFDTFDMDKSGELEVKEFQHFVTYVGFGPDAVLDVLKATDKDSDGKISIEEFEAFVGQVGGVMALFQKQRVQRASIGDGEKSQVLVGSRVRAYYKNGEKRSKVVWDARVISFNEEQFTAELEFGFGEKKFLQLIPKDWIQEDVDLVEALREIGIVDSSQHYWSILLPPDEQHVVKSLAQCQKSALFEVRRQASANHLQALDALQRRFVNIGQGSGELWSVLTWVRDVAPVIIHIDLDSLGRFFESDSHYRNQFETNTSSGLLSTSTRSDWERDLFAGRYDDAKSFERPKYGVLDVMNDHKGVVCARQYGDSYLTLKNVRLRCTFAPEDSGGICSNRLAVLDQYAHVLLEFSDEELREVSRVANAEEGSEDRIGDSQKLEDYNYKEAQIHGEIDLSRHVERLVVHPRHRVDGWNETRCRALCQKHGWEFTWMDDERTRRIHEERQAKDSSVLEMSWHSEDRIAMPKLEANSGKWALG</sequence>
<feature type="domain" description="EF-hand" evidence="2">
    <location>
        <begin position="76"/>
        <end position="111"/>
    </location>
</feature>
<dbReference type="OrthoDB" id="3514773at2759"/>
<proteinExistence type="predicted"/>
<name>A0A813KP17_POLGL</name>
<evidence type="ECO:0000313" key="6">
    <source>
        <dbReference type="Proteomes" id="UP000626109"/>
    </source>
</evidence>
<evidence type="ECO:0000259" key="2">
    <source>
        <dbReference type="PROSITE" id="PS50222"/>
    </source>
</evidence>